<keyword evidence="2" id="KW-0378">Hydrolase</keyword>
<dbReference type="EMBL" id="QXHD01000004">
    <property type="protein sequence ID" value="NEZ59989.1"/>
    <property type="molecule type" value="Genomic_DNA"/>
</dbReference>
<keyword evidence="2" id="KW-0255">Endonuclease</keyword>
<keyword evidence="2" id="KW-0540">Nuclease</keyword>
<dbReference type="PANTHER" id="PTHR33352">
    <property type="entry name" value="SLR1095 PROTEIN"/>
    <property type="match status" value="1"/>
</dbReference>
<name>A0A6M0RV00_9CYAN</name>
<dbReference type="Pfam" id="PF05685">
    <property type="entry name" value="Uma2"/>
    <property type="match status" value="1"/>
</dbReference>
<comment type="caution">
    <text evidence="2">The sequence shown here is derived from an EMBL/GenBank/DDBJ whole genome shotgun (WGS) entry which is preliminary data.</text>
</comment>
<dbReference type="AlphaFoldDB" id="A0A6M0RV00"/>
<sequence length="261" mass="29291">MVATSTKLSIRWEKLPKHYVLPDDPVDNISQPFIAAALSESLSIAGRISETALITTNYGLCATVNDKTVVKAPDWAFIPHITVPRADIERSYTPYLEGDPPTVVMEFLSATEGGEYSIKATYPPGKWFYYESILKVPYYIIFEPTNGSLEVYRLDDANGYQLQMPDNQNGYLIENMGLSLGVWEGIRENRSGYWLRWWDTQGQLLLWGSELSAQERQRAEQAEKTRNAAVLKLLSMGLTTQQVAEALTLSEKAVISIQASN</sequence>
<dbReference type="InterPro" id="IPR008538">
    <property type="entry name" value="Uma2"/>
</dbReference>
<dbReference type="RefSeq" id="WP_163702727.1">
    <property type="nucleotide sequence ID" value="NZ_QXHD01000004.1"/>
</dbReference>
<reference evidence="2 3" key="1">
    <citation type="journal article" date="2020" name="Microb. Ecol.">
        <title>Ecogenomics of the Marine Benthic Filamentous Cyanobacterium Adonisia.</title>
        <authorList>
            <person name="Walter J.M."/>
            <person name="Coutinho F.H."/>
            <person name="Leomil L."/>
            <person name="Hargreaves P.I."/>
            <person name="Campeao M.E."/>
            <person name="Vieira V.V."/>
            <person name="Silva B.S."/>
            <person name="Fistarol G.O."/>
            <person name="Salomon P.S."/>
            <person name="Sawabe T."/>
            <person name="Mino S."/>
            <person name="Hosokawa M."/>
            <person name="Miyashita H."/>
            <person name="Maruyama F."/>
            <person name="van Verk M.C."/>
            <person name="Dutilh B.E."/>
            <person name="Thompson C.C."/>
            <person name="Thompson F.L."/>
        </authorList>
    </citation>
    <scope>NUCLEOTIDE SEQUENCE [LARGE SCALE GENOMIC DNA]</scope>
    <source>
        <strain evidence="2 3">CCMR0081</strain>
    </source>
</reference>
<evidence type="ECO:0000313" key="3">
    <source>
        <dbReference type="Proteomes" id="UP000481033"/>
    </source>
</evidence>
<organism evidence="2 3">
    <name type="scientific">Adonisia turfae CCMR0081</name>
    <dbReference type="NCBI Taxonomy" id="2292702"/>
    <lineage>
        <taxon>Bacteria</taxon>
        <taxon>Bacillati</taxon>
        <taxon>Cyanobacteriota</taxon>
        <taxon>Adonisia</taxon>
        <taxon>Adonisia turfae</taxon>
    </lineage>
</organism>
<dbReference type="Proteomes" id="UP000481033">
    <property type="component" value="Unassembled WGS sequence"/>
</dbReference>
<proteinExistence type="predicted"/>
<feature type="domain" description="Putative restriction endonuclease" evidence="1">
    <location>
        <begin position="71"/>
        <end position="183"/>
    </location>
</feature>
<dbReference type="PANTHER" id="PTHR33352:SF3">
    <property type="entry name" value="SLR1612 PROTEIN"/>
    <property type="match status" value="1"/>
</dbReference>
<gene>
    <name evidence="2" type="ORF">DXZ20_30960</name>
</gene>
<dbReference type="CDD" id="cd06260">
    <property type="entry name" value="DUF820-like"/>
    <property type="match status" value="1"/>
</dbReference>
<keyword evidence="3" id="KW-1185">Reference proteome</keyword>
<accession>A0A6M0RV00</accession>
<dbReference type="Gene3D" id="3.90.1570.10">
    <property type="entry name" value="tt1808, chain A"/>
    <property type="match status" value="1"/>
</dbReference>
<evidence type="ECO:0000259" key="1">
    <source>
        <dbReference type="Pfam" id="PF05685"/>
    </source>
</evidence>
<protein>
    <submittedName>
        <fullName evidence="2">Uma2 family endonuclease</fullName>
    </submittedName>
</protein>
<evidence type="ECO:0000313" key="2">
    <source>
        <dbReference type="EMBL" id="NEZ59989.1"/>
    </source>
</evidence>
<dbReference type="InterPro" id="IPR012296">
    <property type="entry name" value="Nuclease_put_TT1808"/>
</dbReference>
<dbReference type="GO" id="GO:0004519">
    <property type="term" value="F:endonuclease activity"/>
    <property type="evidence" value="ECO:0007669"/>
    <property type="project" value="UniProtKB-KW"/>
</dbReference>